<dbReference type="AlphaFoldDB" id="A0A0K1EA28"/>
<feature type="chain" id="PRO_5005459096" description="Lipoprotein" evidence="1">
    <location>
        <begin position="21"/>
        <end position="455"/>
    </location>
</feature>
<name>A0A0K1EA28_CHOCO</name>
<evidence type="ECO:0000313" key="2">
    <source>
        <dbReference type="EMBL" id="AKT37537.1"/>
    </source>
</evidence>
<accession>A0A0K1EA28</accession>
<feature type="signal peptide" evidence="1">
    <location>
        <begin position="1"/>
        <end position="20"/>
    </location>
</feature>
<dbReference type="KEGG" id="ccro:CMC5_016780"/>
<gene>
    <name evidence="2" type="ORF">CMC5_016780</name>
</gene>
<evidence type="ECO:0008006" key="4">
    <source>
        <dbReference type="Google" id="ProtNLM"/>
    </source>
</evidence>
<dbReference type="EMBL" id="CP012159">
    <property type="protein sequence ID" value="AKT37537.1"/>
    <property type="molecule type" value="Genomic_DNA"/>
</dbReference>
<keyword evidence="1" id="KW-0732">Signal</keyword>
<dbReference type="PROSITE" id="PS51257">
    <property type="entry name" value="PROKAR_LIPOPROTEIN"/>
    <property type="match status" value="1"/>
</dbReference>
<dbReference type="RefSeq" id="WP_050429889.1">
    <property type="nucleotide sequence ID" value="NZ_CP012159.1"/>
</dbReference>
<dbReference type="OrthoDB" id="5379762at2"/>
<dbReference type="Proteomes" id="UP000067626">
    <property type="component" value="Chromosome"/>
</dbReference>
<organism evidence="2 3">
    <name type="scientific">Chondromyces crocatus</name>
    <dbReference type="NCBI Taxonomy" id="52"/>
    <lineage>
        <taxon>Bacteria</taxon>
        <taxon>Pseudomonadati</taxon>
        <taxon>Myxococcota</taxon>
        <taxon>Polyangia</taxon>
        <taxon>Polyangiales</taxon>
        <taxon>Polyangiaceae</taxon>
        <taxon>Chondromyces</taxon>
    </lineage>
</organism>
<evidence type="ECO:0000256" key="1">
    <source>
        <dbReference type="SAM" id="SignalP"/>
    </source>
</evidence>
<proteinExistence type="predicted"/>
<sequence length="455" mass="48710">MRFRALALGCLIALSMSACAGEEVLTDEVTAEAHGAAAATKITASEGALVLTFDTLGTFQDRPGGRALVIEATANRYLAEVFSFVPDDAFGEANIISPRRLEVVLPVGHELNSILSGLPLLLSVKTNTGSPNAYTAEVKLASRFYDFRGSNSIWIDENVNPIYKVNGPNPLVYRGRADAAASALSVTAPDGSPLVARVDADTFNLDWSYSTLNEAADPHTTPLTFSATLNNGTTVQKTARLATRVVGLALTSGDPYTSFPQTVCTPAAYHCVHGAPDGTTDFSACGTYREVSRCMYSSSACEWAPLEPLALDPIDASALEPARATWNINTNGYTWHHMTSLVAYETPECTDEPKTIQGIIADLEQNDIQHQNYWGGSFLDRAGLANTLFFRSGYPDGTSLLGAVDGFAGGGDIQAWYATERDSCHNCTQNIARAVLFYPGSGLVLVFDGYYGYDS</sequence>
<protein>
    <recommendedName>
        <fullName evidence="4">Lipoprotein</fullName>
    </recommendedName>
</protein>
<evidence type="ECO:0000313" key="3">
    <source>
        <dbReference type="Proteomes" id="UP000067626"/>
    </source>
</evidence>
<keyword evidence="3" id="KW-1185">Reference proteome</keyword>
<reference evidence="2 3" key="1">
    <citation type="submission" date="2015-07" db="EMBL/GenBank/DDBJ databases">
        <title>Genome analysis of myxobacterium Chondromyces crocatus Cm c5 reveals a high potential for natural compound synthesis and the genetic basis for the loss of fruiting body formation.</title>
        <authorList>
            <person name="Zaburannyi N."/>
            <person name="Bunk B."/>
            <person name="Maier J."/>
            <person name="Overmann J."/>
            <person name="Mueller R."/>
        </authorList>
    </citation>
    <scope>NUCLEOTIDE SEQUENCE [LARGE SCALE GENOMIC DNA]</scope>
    <source>
        <strain evidence="2 3">Cm c5</strain>
    </source>
</reference>